<evidence type="ECO:0000256" key="7">
    <source>
        <dbReference type="ARBA" id="ARBA00023237"/>
    </source>
</evidence>
<keyword evidence="8" id="KW-0175">Coiled coil</keyword>
<dbReference type="Pfam" id="PF02321">
    <property type="entry name" value="OEP"/>
    <property type="match status" value="2"/>
</dbReference>
<evidence type="ECO:0000256" key="8">
    <source>
        <dbReference type="SAM" id="Coils"/>
    </source>
</evidence>
<dbReference type="RefSeq" id="WP_073089043.1">
    <property type="nucleotide sequence ID" value="NZ_FRBC01000009.1"/>
</dbReference>
<dbReference type="PANTHER" id="PTHR30026:SF21">
    <property type="entry name" value="SLR1270 PROTEIN"/>
    <property type="match status" value="1"/>
</dbReference>
<keyword evidence="7" id="KW-0998">Cell outer membrane</keyword>
<keyword evidence="6" id="KW-0472">Membrane</keyword>
<keyword evidence="5" id="KW-0812">Transmembrane</keyword>
<feature type="signal peptide" evidence="10">
    <location>
        <begin position="1"/>
        <end position="28"/>
    </location>
</feature>
<comment type="similarity">
    <text evidence="2">Belongs to the outer membrane factor (OMF) (TC 1.B.17) family.</text>
</comment>
<dbReference type="SUPFAM" id="SSF56954">
    <property type="entry name" value="Outer membrane efflux proteins (OEP)"/>
    <property type="match status" value="1"/>
</dbReference>
<keyword evidence="10" id="KW-0732">Signal</keyword>
<reference evidence="11 12" key="1">
    <citation type="submission" date="2016-11" db="EMBL/GenBank/DDBJ databases">
        <authorList>
            <person name="Jaros S."/>
            <person name="Januszkiewicz K."/>
            <person name="Wedrychowicz H."/>
        </authorList>
    </citation>
    <scope>NUCLEOTIDE SEQUENCE [LARGE SCALE GENOMIC DNA]</scope>
    <source>
        <strain evidence="11 12">HD4</strain>
    </source>
</reference>
<evidence type="ECO:0000256" key="5">
    <source>
        <dbReference type="ARBA" id="ARBA00022692"/>
    </source>
</evidence>
<feature type="chain" id="PRO_5013200863" evidence="10">
    <location>
        <begin position="29"/>
        <end position="543"/>
    </location>
</feature>
<dbReference type="InterPro" id="IPR003423">
    <property type="entry name" value="OMP_efflux"/>
</dbReference>
<evidence type="ECO:0000313" key="12">
    <source>
        <dbReference type="Proteomes" id="UP000184263"/>
    </source>
</evidence>
<evidence type="ECO:0000256" key="3">
    <source>
        <dbReference type="ARBA" id="ARBA00022448"/>
    </source>
</evidence>
<dbReference type="Proteomes" id="UP000184263">
    <property type="component" value="Unassembled WGS sequence"/>
</dbReference>
<protein>
    <submittedName>
        <fullName evidence="11">Outer membrane protein TolC</fullName>
    </submittedName>
</protein>
<feature type="coiled-coil region" evidence="8">
    <location>
        <begin position="150"/>
        <end position="177"/>
    </location>
</feature>
<evidence type="ECO:0000256" key="9">
    <source>
        <dbReference type="SAM" id="MobiDB-lite"/>
    </source>
</evidence>
<name>A0A1M6TS19_SELRU</name>
<evidence type="ECO:0000256" key="2">
    <source>
        <dbReference type="ARBA" id="ARBA00007613"/>
    </source>
</evidence>
<comment type="subcellular location">
    <subcellularLocation>
        <location evidence="1">Cell outer membrane</location>
    </subcellularLocation>
</comment>
<dbReference type="Gene3D" id="1.20.1600.10">
    <property type="entry name" value="Outer membrane efflux proteins (OEP)"/>
    <property type="match status" value="1"/>
</dbReference>
<dbReference type="OrthoDB" id="6395775at2"/>
<dbReference type="InterPro" id="IPR051906">
    <property type="entry name" value="TolC-like"/>
</dbReference>
<dbReference type="GO" id="GO:1990281">
    <property type="term" value="C:efflux pump complex"/>
    <property type="evidence" value="ECO:0007669"/>
    <property type="project" value="TreeGrafter"/>
</dbReference>
<dbReference type="GO" id="GO:0009279">
    <property type="term" value="C:cell outer membrane"/>
    <property type="evidence" value="ECO:0007669"/>
    <property type="project" value="UniProtKB-SubCell"/>
</dbReference>
<evidence type="ECO:0000256" key="6">
    <source>
        <dbReference type="ARBA" id="ARBA00023136"/>
    </source>
</evidence>
<dbReference type="AlphaFoldDB" id="A0A1M6TS19"/>
<evidence type="ECO:0000256" key="10">
    <source>
        <dbReference type="SAM" id="SignalP"/>
    </source>
</evidence>
<dbReference type="EMBL" id="FRBC01000009">
    <property type="protein sequence ID" value="SHK59709.1"/>
    <property type="molecule type" value="Genomic_DNA"/>
</dbReference>
<feature type="coiled-coil region" evidence="8">
    <location>
        <begin position="349"/>
        <end position="383"/>
    </location>
</feature>
<evidence type="ECO:0000256" key="4">
    <source>
        <dbReference type="ARBA" id="ARBA00022452"/>
    </source>
</evidence>
<dbReference type="GO" id="GO:0015288">
    <property type="term" value="F:porin activity"/>
    <property type="evidence" value="ECO:0007669"/>
    <property type="project" value="TreeGrafter"/>
</dbReference>
<gene>
    <name evidence="11" type="ORF">SAMN05216582_1094</name>
</gene>
<dbReference type="PANTHER" id="PTHR30026">
    <property type="entry name" value="OUTER MEMBRANE PROTEIN TOLC"/>
    <property type="match status" value="1"/>
</dbReference>
<feature type="region of interest" description="Disordered" evidence="9">
    <location>
        <begin position="480"/>
        <end position="543"/>
    </location>
</feature>
<organism evidence="11 12">
    <name type="scientific">Selenomonas ruminantium</name>
    <dbReference type="NCBI Taxonomy" id="971"/>
    <lineage>
        <taxon>Bacteria</taxon>
        <taxon>Bacillati</taxon>
        <taxon>Bacillota</taxon>
        <taxon>Negativicutes</taxon>
        <taxon>Selenomonadales</taxon>
        <taxon>Selenomonadaceae</taxon>
        <taxon>Selenomonas</taxon>
    </lineage>
</organism>
<evidence type="ECO:0000313" key="11">
    <source>
        <dbReference type="EMBL" id="SHK59709.1"/>
    </source>
</evidence>
<keyword evidence="3" id="KW-0813">Transport</keyword>
<keyword evidence="4" id="KW-1134">Transmembrane beta strand</keyword>
<dbReference type="GO" id="GO:0015562">
    <property type="term" value="F:efflux transmembrane transporter activity"/>
    <property type="evidence" value="ECO:0007669"/>
    <property type="project" value="InterPro"/>
</dbReference>
<accession>A0A1M6TS19</accession>
<proteinExistence type="inferred from homology"/>
<feature type="compositionally biased region" description="Low complexity" evidence="9">
    <location>
        <begin position="511"/>
        <end position="535"/>
    </location>
</feature>
<evidence type="ECO:0000256" key="1">
    <source>
        <dbReference type="ARBA" id="ARBA00004442"/>
    </source>
</evidence>
<sequence>MNKLRFYKKLTALVLGGLMTFSVGSADAANRVQLNLDDAVQMALENNRSVKQALAGVDAAKWNLSNYRRQTGVTLSLSSGYNRVNDTLALNHGGDNSYFTNSASASIPLYNFSLRSGIDSAGYGVNAADVTLENTKQAVRYQATAAYYNILNYQNQIKVQEDTVRAYQEHLDNVNAQYRVGTVAKSDVLSSSVNLANAQQSLVSAQNNYDIAVATLNNLIGLPTDTMLEIKDELQHPSYKFELSDCTNYALQNRADGAAAYYTVKQAEAGINSAKAGWYPTVSASASKAIEGKREFRADHSNAWTIGATANWNVFDNGVTSASVHSAEASLIKAQEALKAQDETIQLDVRTALLNLEAAEKNISTAEKAVAQAQEDLKIANVRYAAGVGTNLDVMDATEKMTLASTNYNAALYSYNVNKAALDKAMGVPVDIDVAKYKASQIEGNKYKQAREDAKLKDNPVLELTPEAIQASKAEVKAMREKELAARKAAKAAKAEKKNQNKKANKKDKPAAAPESAPAESSTSAPAPEKPASTADVAGEMAN</sequence>